<gene>
    <name evidence="3" type="ORF">B0T17DRAFT_508189</name>
</gene>
<dbReference type="PANTHER" id="PTHR24216">
    <property type="entry name" value="PAXILLIN-RELATED"/>
    <property type="match status" value="1"/>
</dbReference>
<dbReference type="Gene3D" id="3.90.70.80">
    <property type="match status" value="1"/>
</dbReference>
<name>A0AA39X0U5_9PEZI</name>
<organism evidence="3 4">
    <name type="scientific">Bombardia bombarda</name>
    <dbReference type="NCBI Taxonomy" id="252184"/>
    <lineage>
        <taxon>Eukaryota</taxon>
        <taxon>Fungi</taxon>
        <taxon>Dikarya</taxon>
        <taxon>Ascomycota</taxon>
        <taxon>Pezizomycotina</taxon>
        <taxon>Sordariomycetes</taxon>
        <taxon>Sordariomycetidae</taxon>
        <taxon>Sordariales</taxon>
        <taxon>Lasiosphaeriaceae</taxon>
        <taxon>Bombardia</taxon>
    </lineage>
</organism>
<feature type="compositionally biased region" description="Polar residues" evidence="1">
    <location>
        <begin position="118"/>
        <end position="133"/>
    </location>
</feature>
<feature type="compositionally biased region" description="Acidic residues" evidence="1">
    <location>
        <begin position="744"/>
        <end position="753"/>
    </location>
</feature>
<feature type="compositionally biased region" description="Pro residues" evidence="1">
    <location>
        <begin position="901"/>
        <end position="958"/>
    </location>
</feature>
<evidence type="ECO:0000256" key="1">
    <source>
        <dbReference type="SAM" id="MobiDB-lite"/>
    </source>
</evidence>
<feature type="compositionally biased region" description="Acidic residues" evidence="1">
    <location>
        <begin position="725"/>
        <end position="735"/>
    </location>
</feature>
<feature type="compositionally biased region" description="Polar residues" evidence="1">
    <location>
        <begin position="793"/>
        <end position="815"/>
    </location>
</feature>
<feature type="region of interest" description="Disordered" evidence="1">
    <location>
        <begin position="107"/>
        <end position="133"/>
    </location>
</feature>
<dbReference type="InterPro" id="IPR003323">
    <property type="entry name" value="OTU_dom"/>
</dbReference>
<feature type="domain" description="OTU" evidence="2">
    <location>
        <begin position="223"/>
        <end position="375"/>
    </location>
</feature>
<protein>
    <recommendedName>
        <fullName evidence="2">OTU domain-containing protein</fullName>
    </recommendedName>
</protein>
<feature type="region of interest" description="Disordered" evidence="1">
    <location>
        <begin position="81"/>
        <end position="100"/>
    </location>
</feature>
<proteinExistence type="predicted"/>
<dbReference type="CDD" id="cd22744">
    <property type="entry name" value="OTU"/>
    <property type="match status" value="1"/>
</dbReference>
<dbReference type="PROSITE" id="PS50802">
    <property type="entry name" value="OTU"/>
    <property type="match status" value="1"/>
</dbReference>
<accession>A0AA39X0U5</accession>
<dbReference type="AlphaFoldDB" id="A0AA39X0U5"/>
<dbReference type="EMBL" id="JAULSR010000003">
    <property type="protein sequence ID" value="KAK0625180.1"/>
    <property type="molecule type" value="Genomic_DNA"/>
</dbReference>
<feature type="compositionally biased region" description="Low complexity" evidence="1">
    <location>
        <begin position="82"/>
        <end position="100"/>
    </location>
</feature>
<feature type="region of interest" description="Disordered" evidence="1">
    <location>
        <begin position="275"/>
        <end position="295"/>
    </location>
</feature>
<feature type="region of interest" description="Disordered" evidence="1">
    <location>
        <begin position="520"/>
        <end position="965"/>
    </location>
</feature>
<feature type="region of interest" description="Disordered" evidence="1">
    <location>
        <begin position="466"/>
        <end position="507"/>
    </location>
</feature>
<reference evidence="3" key="1">
    <citation type="submission" date="2023-06" db="EMBL/GenBank/DDBJ databases">
        <title>Genome-scale phylogeny and comparative genomics of the fungal order Sordariales.</title>
        <authorList>
            <consortium name="Lawrence Berkeley National Laboratory"/>
            <person name="Hensen N."/>
            <person name="Bonometti L."/>
            <person name="Westerberg I."/>
            <person name="Brannstrom I.O."/>
            <person name="Guillou S."/>
            <person name="Cros-Aarteil S."/>
            <person name="Calhoun S."/>
            <person name="Haridas S."/>
            <person name="Kuo A."/>
            <person name="Mondo S."/>
            <person name="Pangilinan J."/>
            <person name="Riley R."/>
            <person name="LaButti K."/>
            <person name="Andreopoulos B."/>
            <person name="Lipzen A."/>
            <person name="Chen C."/>
            <person name="Yanf M."/>
            <person name="Daum C."/>
            <person name="Ng V."/>
            <person name="Clum A."/>
            <person name="Steindorff A."/>
            <person name="Ohm R."/>
            <person name="Martin F."/>
            <person name="Silar P."/>
            <person name="Natvig D."/>
            <person name="Lalanne C."/>
            <person name="Gautier V."/>
            <person name="Ament-velasquez S.L."/>
            <person name="Kruys A."/>
            <person name="Hutchinson M.I."/>
            <person name="Powell A.J."/>
            <person name="Barry K."/>
            <person name="Miller A.N."/>
            <person name="Grigoriev I.V."/>
            <person name="Debuchy R."/>
            <person name="Gladieux P."/>
            <person name="Thoren M.H."/>
            <person name="Johannesson H."/>
        </authorList>
    </citation>
    <scope>NUCLEOTIDE SEQUENCE</scope>
    <source>
        <strain evidence="3">SMH3391-2</strain>
    </source>
</reference>
<feature type="compositionally biased region" description="Low complexity" evidence="1">
    <location>
        <begin position="480"/>
        <end position="490"/>
    </location>
</feature>
<evidence type="ECO:0000259" key="2">
    <source>
        <dbReference type="PROSITE" id="PS50802"/>
    </source>
</evidence>
<feature type="compositionally biased region" description="Low complexity" evidence="1">
    <location>
        <begin position="882"/>
        <end position="900"/>
    </location>
</feature>
<evidence type="ECO:0000313" key="4">
    <source>
        <dbReference type="Proteomes" id="UP001174934"/>
    </source>
</evidence>
<feature type="compositionally biased region" description="Low complexity" evidence="1">
    <location>
        <begin position="603"/>
        <end position="615"/>
    </location>
</feature>
<dbReference type="Proteomes" id="UP001174934">
    <property type="component" value="Unassembled WGS sequence"/>
</dbReference>
<feature type="compositionally biased region" description="Polar residues" evidence="1">
    <location>
        <begin position="681"/>
        <end position="698"/>
    </location>
</feature>
<comment type="caution">
    <text evidence="3">The sequence shown here is derived from an EMBL/GenBank/DDBJ whole genome shotgun (WGS) entry which is preliminary data.</text>
</comment>
<keyword evidence="4" id="KW-1185">Reference proteome</keyword>
<feature type="compositionally biased region" description="Acidic residues" evidence="1">
    <location>
        <begin position="774"/>
        <end position="789"/>
    </location>
</feature>
<feature type="compositionally biased region" description="Low complexity" evidence="1">
    <location>
        <begin position="827"/>
        <end position="838"/>
    </location>
</feature>
<sequence>MSQVQSFNALEAETLFERADEDARNWLRETLYYRELETIRRPQPVFDLGPQAGVAKLGLYRREPVLKSHPGLSHVLGTQALTPQSTPQTPNSPSPSVTTQTTYTSNAVDLDDDDDTPQIATTIPPSGPLTNMRPNVDIEKIRIALGYQATFGECFAKEIQAASQDFITEGCEDSDQESILQNRDWVGYLKRAVSQRPVLFSGFPMVEDVVFIRHPNRWQPDRSADNKIIHDGQCYWTSIALLIYGNASCWLRVKAEHLSFLEKVLSTPNHPRHDFYKRENSHNSKTAASGPGGLHRGDHNIWEKLHIPGCWTGDEMMLLTADVYGVFVVLYKYDSVDTFKWVNKIYDMHTYGAYNSRHIFICYFAENHYEPMIPNNYYSYEFKLPRLTLEATKKYKLETREYRRLANDSLNHHFRGRNQPTSPLVVRPSFEFEHLKWAAGYVSHGARSGCGGPAWAQPSYTSRKPGDLVLSSGAAPVRNPSSSTPSVPVTGHLVRPSGQPVVSPPLPTTFPRKYISLSGGFSSAGGQKRPPRAASISSDDSVRSLESGPCSLTRGQKRTFGYASISGDEISLPDEPYGKRQRVEPPKETIASGQTPEGAAGFSSQAPPSDPQASPVLVIPSPTQPPPDRKKKPRTVAFAASDVDRLKREGAPSPDSALLPPRPLTPFYQGFSPWEKPLQDARTQQGQQPRPSTTNKGFSSAHAPGGLGRDAAYEAEVATYLASGSDDDDENDFWEEGGKKADEGMEDEGDDEADGKKDGEDGDGDGGSGSENSSAEDEDDDDSDGDEDVQGNVGANQRDQDGNSEASTSNALSSGSKEEEAGALDRQASGQANAGAGSNDDDDDDASSDSSLEVRSYSSLFGDEPEPNADQYQVEVTEMSDSSPKTPPTTITTITTAIYRPPRPPAPSPPAPSPPAPSPPATSPAALPPPAPSPPPPSPHALSPPPVTPAPVLPPTSAPTPARSGTRYIAPAWNYLNRFKRDMLQDWCLRAGLAAQGEIVKWTKSKCIDGLIAERVELLVRDGPRGGLQIVDEDSGGVIKVGV</sequence>
<evidence type="ECO:0000313" key="3">
    <source>
        <dbReference type="EMBL" id="KAK0625180.1"/>
    </source>
</evidence>
<feature type="compositionally biased region" description="Basic and acidic residues" evidence="1">
    <location>
        <begin position="576"/>
        <end position="587"/>
    </location>
</feature>